<keyword evidence="1" id="KW-0479">Metal-binding</keyword>
<dbReference type="InterPro" id="IPR037401">
    <property type="entry name" value="SnoaL-like"/>
</dbReference>
<dbReference type="STRING" id="398767.Glov_1296"/>
<dbReference type="AlphaFoldDB" id="B3E7N6"/>
<dbReference type="HOGENOM" id="CLU_106738_0_0_7"/>
<dbReference type="GO" id="GO:0051536">
    <property type="term" value="F:iron-sulfur cluster binding"/>
    <property type="evidence" value="ECO:0007669"/>
    <property type="project" value="UniProtKB-KW"/>
</dbReference>
<dbReference type="Gene3D" id="3.10.450.50">
    <property type="match status" value="1"/>
</dbReference>
<reference evidence="3 4" key="1">
    <citation type="submission" date="2008-05" db="EMBL/GenBank/DDBJ databases">
        <title>Complete sequence of chromosome of Geobacter lovleyi SZ.</title>
        <authorList>
            <consortium name="US DOE Joint Genome Institute"/>
            <person name="Lucas S."/>
            <person name="Copeland A."/>
            <person name="Lapidus A."/>
            <person name="Glavina del Rio T."/>
            <person name="Dalin E."/>
            <person name="Tice H."/>
            <person name="Bruce D."/>
            <person name="Goodwin L."/>
            <person name="Pitluck S."/>
            <person name="Chertkov O."/>
            <person name="Meincke L."/>
            <person name="Brettin T."/>
            <person name="Detter J.C."/>
            <person name="Han C."/>
            <person name="Tapia R."/>
            <person name="Kuske C.R."/>
            <person name="Schmutz J."/>
            <person name="Larimer F."/>
            <person name="Land M."/>
            <person name="Hauser L."/>
            <person name="Kyrpides N."/>
            <person name="Mikhailova N."/>
            <person name="Sung Y."/>
            <person name="Fletcher K.E."/>
            <person name="Ritalahti K.M."/>
            <person name="Loeffler F.E."/>
            <person name="Richardson P."/>
        </authorList>
    </citation>
    <scope>NUCLEOTIDE SEQUENCE [LARGE SCALE GENOMIC DNA]</scope>
    <source>
        <strain evidence="4">ATCC BAA-1151 / DSM 17278 / SZ</strain>
    </source>
</reference>
<accession>B3E7N6</accession>
<dbReference type="PROSITE" id="PS51318">
    <property type="entry name" value="TAT"/>
    <property type="match status" value="1"/>
</dbReference>
<dbReference type="EMBL" id="CP001089">
    <property type="protein sequence ID" value="ACD95018.1"/>
    <property type="molecule type" value="Genomic_DNA"/>
</dbReference>
<dbReference type="SUPFAM" id="SSF54427">
    <property type="entry name" value="NTF2-like"/>
    <property type="match status" value="1"/>
</dbReference>
<evidence type="ECO:0000256" key="1">
    <source>
        <dbReference type="ARBA" id="ARBA00023014"/>
    </source>
</evidence>
<dbReference type="RefSeq" id="WP_012469364.1">
    <property type="nucleotide sequence ID" value="NC_010814.1"/>
</dbReference>
<dbReference type="Proteomes" id="UP000002420">
    <property type="component" value="Chromosome"/>
</dbReference>
<feature type="domain" description="SnoaL-like" evidence="2">
    <location>
        <begin position="53"/>
        <end position="188"/>
    </location>
</feature>
<dbReference type="Pfam" id="PF13577">
    <property type="entry name" value="SnoaL_4"/>
    <property type="match status" value="1"/>
</dbReference>
<name>B3E7N6_TRIL1</name>
<evidence type="ECO:0000313" key="4">
    <source>
        <dbReference type="Proteomes" id="UP000002420"/>
    </source>
</evidence>
<protein>
    <submittedName>
        <fullName evidence="3">Gamma-BHC dehydrochlorinase</fullName>
    </submittedName>
</protein>
<gene>
    <name evidence="3" type="ordered locus">Glov_1296</name>
</gene>
<evidence type="ECO:0000313" key="3">
    <source>
        <dbReference type="EMBL" id="ACD95018.1"/>
    </source>
</evidence>
<keyword evidence="1" id="KW-0408">Iron</keyword>
<organism evidence="3 4">
    <name type="scientific">Trichlorobacter lovleyi (strain ATCC BAA-1151 / DSM 17278 / SZ)</name>
    <name type="common">Geobacter lovleyi</name>
    <dbReference type="NCBI Taxonomy" id="398767"/>
    <lineage>
        <taxon>Bacteria</taxon>
        <taxon>Pseudomonadati</taxon>
        <taxon>Thermodesulfobacteriota</taxon>
        <taxon>Desulfuromonadia</taxon>
        <taxon>Geobacterales</taxon>
        <taxon>Geobacteraceae</taxon>
        <taxon>Trichlorobacter</taxon>
    </lineage>
</organism>
<keyword evidence="4" id="KW-1185">Reference proteome</keyword>
<dbReference type="InterPro" id="IPR006311">
    <property type="entry name" value="TAT_signal"/>
</dbReference>
<dbReference type="PROSITE" id="PS51257">
    <property type="entry name" value="PROKAR_LIPOPROTEIN"/>
    <property type="match status" value="1"/>
</dbReference>
<sequence length="224" mass="24745">MNEKLSRKTFLKASAIGTIGVATMGLAACASSDAAETSTSETDILQLQDRLWVLEAKEEIRYKLCLYCRGDDRQDAEEGKKMFAEDSYVDFGTNPDTGPVFKGTGWDWVDKCVNVTDKGITAAGGFYAHFMGNIAITVNGKKAGSETYVTAPVMFPNGDGTYTLIQGVARYCDKWEYRNGEWLVIERHVTNDYGYYLQSSALLKPYDGSFDKNDPSYAALAYGK</sequence>
<dbReference type="KEGG" id="glo:Glov_1296"/>
<proteinExistence type="predicted"/>
<evidence type="ECO:0000259" key="2">
    <source>
        <dbReference type="Pfam" id="PF13577"/>
    </source>
</evidence>
<keyword evidence="1" id="KW-0411">Iron-sulfur</keyword>
<dbReference type="InterPro" id="IPR032710">
    <property type="entry name" value="NTF2-like_dom_sf"/>
</dbReference>